<reference evidence="1" key="1">
    <citation type="submission" date="2021-01" db="UniProtKB">
        <authorList>
            <consortium name="EnsemblPlants"/>
        </authorList>
    </citation>
    <scope>IDENTIFICATION</scope>
</reference>
<proteinExistence type="predicted"/>
<accession>A0A7N0TKX9</accession>
<name>A0A7N0TKX9_KALFE</name>
<sequence length="80" mass="9233">MRRIPTTSRGLWITRKKTRFRIASFSTGKTVPDSNQDTVDQISTILMRNGSNWKLLLESSDVRQKLNEDDIHAIIKGIFK</sequence>
<evidence type="ECO:0000313" key="2">
    <source>
        <dbReference type="Proteomes" id="UP000594263"/>
    </source>
</evidence>
<dbReference type="AlphaFoldDB" id="A0A7N0TKX9"/>
<dbReference type="EnsemblPlants" id="Kaladp0039s0551.1.v1.1">
    <property type="protein sequence ID" value="Kaladp0039s0551.1.v1.1.CDS.1"/>
    <property type="gene ID" value="Kaladp0039s0551.v1.1"/>
</dbReference>
<keyword evidence="2" id="KW-1185">Reference proteome</keyword>
<dbReference type="Proteomes" id="UP000594263">
    <property type="component" value="Unplaced"/>
</dbReference>
<dbReference type="Gramene" id="Kaladp0039s0551.1.v1.1">
    <property type="protein sequence ID" value="Kaladp0039s0551.1.v1.1.CDS.1"/>
    <property type="gene ID" value="Kaladp0039s0551.v1.1"/>
</dbReference>
<organism evidence="1 2">
    <name type="scientific">Kalanchoe fedtschenkoi</name>
    <name type="common">Lavender scallops</name>
    <name type="synonym">South American air plant</name>
    <dbReference type="NCBI Taxonomy" id="63787"/>
    <lineage>
        <taxon>Eukaryota</taxon>
        <taxon>Viridiplantae</taxon>
        <taxon>Streptophyta</taxon>
        <taxon>Embryophyta</taxon>
        <taxon>Tracheophyta</taxon>
        <taxon>Spermatophyta</taxon>
        <taxon>Magnoliopsida</taxon>
        <taxon>eudicotyledons</taxon>
        <taxon>Gunneridae</taxon>
        <taxon>Pentapetalae</taxon>
        <taxon>Saxifragales</taxon>
        <taxon>Crassulaceae</taxon>
        <taxon>Kalanchoe</taxon>
    </lineage>
</organism>
<protein>
    <submittedName>
        <fullName evidence="1">Uncharacterized protein</fullName>
    </submittedName>
</protein>
<evidence type="ECO:0000313" key="1">
    <source>
        <dbReference type="EnsemblPlants" id="Kaladp0039s0551.1.v1.1.CDS.1"/>
    </source>
</evidence>